<dbReference type="PANTHER" id="PTHR46095">
    <property type="entry name" value="ZINC FINGER PROTEIN 593"/>
    <property type="match status" value="1"/>
</dbReference>
<dbReference type="FunCoup" id="A0A316YUL5">
    <property type="interactions" value="214"/>
</dbReference>
<dbReference type="EMBL" id="KZ819634">
    <property type="protein sequence ID" value="PWN92931.1"/>
    <property type="molecule type" value="Genomic_DNA"/>
</dbReference>
<dbReference type="InterPro" id="IPR036236">
    <property type="entry name" value="Znf_C2H2_sf"/>
</dbReference>
<comment type="subcellular location">
    <subcellularLocation>
        <location evidence="2">Cytoplasm</location>
    </subcellularLocation>
    <subcellularLocation>
        <location evidence="1">Nucleus</location>
    </subcellularLocation>
</comment>
<protein>
    <recommendedName>
        <fullName evidence="11">C2H2-type domain-containing protein</fullName>
    </recommendedName>
</protein>
<evidence type="ECO:0000313" key="12">
    <source>
        <dbReference type="EMBL" id="PWN92931.1"/>
    </source>
</evidence>
<keyword evidence="13" id="KW-1185">Reference proteome</keyword>
<dbReference type="PANTHER" id="PTHR46095:SF1">
    <property type="entry name" value="ZINC FINGER PROTEIN 593"/>
    <property type="match status" value="1"/>
</dbReference>
<keyword evidence="3" id="KW-0963">Cytoplasm</keyword>
<keyword evidence="4" id="KW-0690">Ribosome biogenesis</keyword>
<feature type="domain" description="C2H2-type" evidence="11">
    <location>
        <begin position="63"/>
        <end position="85"/>
    </location>
</feature>
<evidence type="ECO:0000256" key="5">
    <source>
        <dbReference type="ARBA" id="ARBA00022723"/>
    </source>
</evidence>
<dbReference type="Proteomes" id="UP000245768">
    <property type="component" value="Unassembled WGS sequence"/>
</dbReference>
<gene>
    <name evidence="12" type="ORF">FA10DRAFT_263661</name>
</gene>
<keyword evidence="7" id="KW-0862">Zinc</keyword>
<feature type="region of interest" description="Disordered" evidence="10">
    <location>
        <begin position="110"/>
        <end position="132"/>
    </location>
</feature>
<dbReference type="SUPFAM" id="SSF57667">
    <property type="entry name" value="beta-beta-alpha zinc fingers"/>
    <property type="match status" value="1"/>
</dbReference>
<evidence type="ECO:0000256" key="3">
    <source>
        <dbReference type="ARBA" id="ARBA00022490"/>
    </source>
</evidence>
<dbReference type="InterPro" id="IPR051879">
    <property type="entry name" value="C2H2-ZF_Maturation_Protein"/>
</dbReference>
<dbReference type="InterPro" id="IPR022755">
    <property type="entry name" value="Znf_C2H2_jaz"/>
</dbReference>
<evidence type="ECO:0000256" key="7">
    <source>
        <dbReference type="ARBA" id="ARBA00022833"/>
    </source>
</evidence>
<evidence type="ECO:0000256" key="10">
    <source>
        <dbReference type="SAM" id="MobiDB-lite"/>
    </source>
</evidence>
<organism evidence="12 13">
    <name type="scientific">Acaromyces ingoldii</name>
    <dbReference type="NCBI Taxonomy" id="215250"/>
    <lineage>
        <taxon>Eukaryota</taxon>
        <taxon>Fungi</taxon>
        <taxon>Dikarya</taxon>
        <taxon>Basidiomycota</taxon>
        <taxon>Ustilaginomycotina</taxon>
        <taxon>Exobasidiomycetes</taxon>
        <taxon>Exobasidiales</taxon>
        <taxon>Cryptobasidiaceae</taxon>
        <taxon>Acaromyces</taxon>
    </lineage>
</organism>
<dbReference type="Gene3D" id="3.30.160.60">
    <property type="entry name" value="Classic Zinc Finger"/>
    <property type="match status" value="1"/>
</dbReference>
<dbReference type="AlphaFoldDB" id="A0A316YUL5"/>
<accession>A0A316YUL5</accession>
<dbReference type="Pfam" id="PF12171">
    <property type="entry name" value="zf-C2H2_jaz"/>
    <property type="match status" value="1"/>
</dbReference>
<evidence type="ECO:0000313" key="13">
    <source>
        <dbReference type="Proteomes" id="UP000245768"/>
    </source>
</evidence>
<evidence type="ECO:0000256" key="4">
    <source>
        <dbReference type="ARBA" id="ARBA00022517"/>
    </source>
</evidence>
<evidence type="ECO:0000256" key="9">
    <source>
        <dbReference type="ARBA" id="ARBA00038064"/>
    </source>
</evidence>
<dbReference type="PROSITE" id="PS00028">
    <property type="entry name" value="ZINC_FINGER_C2H2_1"/>
    <property type="match status" value="1"/>
</dbReference>
<dbReference type="GO" id="GO:0042254">
    <property type="term" value="P:ribosome biogenesis"/>
    <property type="evidence" value="ECO:0007669"/>
    <property type="project" value="UniProtKB-KW"/>
</dbReference>
<keyword evidence="6" id="KW-0863">Zinc-finger</keyword>
<feature type="compositionally biased region" description="Basic residues" evidence="10">
    <location>
        <begin position="1"/>
        <end position="13"/>
    </location>
</feature>
<keyword evidence="5" id="KW-0479">Metal-binding</keyword>
<evidence type="ECO:0000256" key="8">
    <source>
        <dbReference type="ARBA" id="ARBA00023242"/>
    </source>
</evidence>
<keyword evidence="8" id="KW-0539">Nucleus</keyword>
<dbReference type="STRING" id="215250.A0A316YUL5"/>
<dbReference type="GO" id="GO:0005634">
    <property type="term" value="C:nucleus"/>
    <property type="evidence" value="ECO:0007669"/>
    <property type="project" value="UniProtKB-SubCell"/>
</dbReference>
<evidence type="ECO:0000259" key="11">
    <source>
        <dbReference type="PROSITE" id="PS00028"/>
    </source>
</evidence>
<dbReference type="InterPro" id="IPR013087">
    <property type="entry name" value="Znf_C2H2_type"/>
</dbReference>
<feature type="region of interest" description="Disordered" evidence="10">
    <location>
        <begin position="1"/>
        <end position="27"/>
    </location>
</feature>
<proteinExistence type="inferred from homology"/>
<name>A0A316YUL5_9BASI</name>
<dbReference type="GO" id="GO:0005737">
    <property type="term" value="C:cytoplasm"/>
    <property type="evidence" value="ECO:0007669"/>
    <property type="project" value="UniProtKB-SubCell"/>
</dbReference>
<evidence type="ECO:0000256" key="1">
    <source>
        <dbReference type="ARBA" id="ARBA00004123"/>
    </source>
</evidence>
<dbReference type="InParanoid" id="A0A316YUL5"/>
<dbReference type="RefSeq" id="XP_025380129.1">
    <property type="nucleotide sequence ID" value="XM_025520314.1"/>
</dbReference>
<reference evidence="12 13" key="1">
    <citation type="journal article" date="2018" name="Mol. Biol. Evol.">
        <title>Broad Genomic Sampling Reveals a Smut Pathogenic Ancestry of the Fungal Clade Ustilaginomycotina.</title>
        <authorList>
            <person name="Kijpornyongpan T."/>
            <person name="Mondo S.J."/>
            <person name="Barry K."/>
            <person name="Sandor L."/>
            <person name="Lee J."/>
            <person name="Lipzen A."/>
            <person name="Pangilinan J."/>
            <person name="LaButti K."/>
            <person name="Hainaut M."/>
            <person name="Henrissat B."/>
            <person name="Grigoriev I.V."/>
            <person name="Spatafora J.W."/>
            <person name="Aime M.C."/>
        </authorList>
    </citation>
    <scope>NUCLEOTIDE SEQUENCE [LARGE SCALE GENOMIC DNA]</scope>
    <source>
        <strain evidence="12 13">MCA 4198</strain>
    </source>
</reference>
<dbReference type="OrthoDB" id="24683at2759"/>
<sequence length="132" mass="14737">MTRVRHKRTHHARRDVSRAARTRARKLDPDQIQANMNDAAVLAALQNPTSLDVDKPGLGLFYCVPCDRHFPSEADREKHGRSKLHKRVCKKMEQEKAYTVEESMWAAGVGVDNKQRGSAAGDNKKQTAASSA</sequence>
<comment type="similarity">
    <text evidence="9">Belongs to the ZNF593/BUD20 C2H2-type zinc-finger protein family.</text>
</comment>
<dbReference type="GeneID" id="37042230"/>
<evidence type="ECO:0000256" key="6">
    <source>
        <dbReference type="ARBA" id="ARBA00022771"/>
    </source>
</evidence>
<evidence type="ECO:0000256" key="2">
    <source>
        <dbReference type="ARBA" id="ARBA00004496"/>
    </source>
</evidence>
<dbReference type="GO" id="GO:0008270">
    <property type="term" value="F:zinc ion binding"/>
    <property type="evidence" value="ECO:0007669"/>
    <property type="project" value="UniProtKB-KW"/>
</dbReference>